<dbReference type="InterPro" id="IPR029063">
    <property type="entry name" value="SAM-dependent_MTases_sf"/>
</dbReference>
<keyword evidence="2 4" id="KW-0808">Transferase</keyword>
<dbReference type="EC" id="2.5.1.16" evidence="6"/>
<protein>
    <submittedName>
        <fullName evidence="6">Spermidine synthase</fullName>
        <ecNumber evidence="6">2.5.1.16</ecNumber>
    </submittedName>
</protein>
<evidence type="ECO:0000259" key="5">
    <source>
        <dbReference type="PROSITE" id="PS51006"/>
    </source>
</evidence>
<dbReference type="EMBL" id="JACHEO010000019">
    <property type="protein sequence ID" value="MBB5349115.1"/>
    <property type="molecule type" value="Genomic_DNA"/>
</dbReference>
<feature type="active site" description="Proton acceptor" evidence="4">
    <location>
        <position position="144"/>
    </location>
</feature>
<dbReference type="GO" id="GO:0006596">
    <property type="term" value="P:polyamine biosynthetic process"/>
    <property type="evidence" value="ECO:0007669"/>
    <property type="project" value="UniProtKB-UniRule"/>
</dbReference>
<evidence type="ECO:0000256" key="4">
    <source>
        <dbReference type="PROSITE-ProRule" id="PRU00354"/>
    </source>
</evidence>
<comment type="caution">
    <text evidence="6">The sequence shown here is derived from an EMBL/GenBank/DDBJ whole genome shotgun (WGS) entry which is preliminary data.</text>
</comment>
<dbReference type="RefSeq" id="WP_183351926.1">
    <property type="nucleotide sequence ID" value="NZ_JACHEO010000019.1"/>
</dbReference>
<dbReference type="GO" id="GO:0004766">
    <property type="term" value="F:spermidine synthase activity"/>
    <property type="evidence" value="ECO:0007669"/>
    <property type="project" value="UniProtKB-EC"/>
</dbReference>
<dbReference type="Proteomes" id="UP000539642">
    <property type="component" value="Unassembled WGS sequence"/>
</dbReference>
<dbReference type="AlphaFoldDB" id="A0A840UTV5"/>
<feature type="domain" description="PABS" evidence="5">
    <location>
        <begin position="1"/>
        <end position="230"/>
    </location>
</feature>
<sequence>MDTANGELLHREEWNDHLIEIIASDGLRSLFFASRFLQSCMSVNHPERLQLSYTRYMLLGLPALESVQHILIIGIGAGSLIHYCHHHYPESVIDAVDSSPRIITLARQYFMLPEDDRIRIHCADGLAFLEEAAAGRHYDLILVDAFDHEGMAENIYSSPFFRRCSTMLADQGMLSCNLWSGDDHLLGTIRQSIAAYLDGHIFVSVPDRDNAVILAFRQPVPWDRFIRSREEWLELEARFDLDFRTMLKVARNESRSLLQRLFPVFPWS</sequence>
<dbReference type="InterPro" id="IPR030374">
    <property type="entry name" value="PABS"/>
</dbReference>
<dbReference type="PANTHER" id="PTHR43317">
    <property type="entry name" value="THERMOSPERMINE SYNTHASE ACAULIS5"/>
    <property type="match status" value="1"/>
</dbReference>
<dbReference type="Pfam" id="PF01564">
    <property type="entry name" value="Spermine_synth"/>
    <property type="match status" value="1"/>
</dbReference>
<keyword evidence="7" id="KW-1185">Reference proteome</keyword>
<dbReference type="PROSITE" id="PS51006">
    <property type="entry name" value="PABS_2"/>
    <property type="match status" value="1"/>
</dbReference>
<reference evidence="6 7" key="1">
    <citation type="submission" date="2020-08" db="EMBL/GenBank/DDBJ databases">
        <title>Genomic Encyclopedia of Type Strains, Phase IV (KMG-IV): sequencing the most valuable type-strain genomes for metagenomic binning, comparative biology and taxonomic classification.</title>
        <authorList>
            <person name="Goeker M."/>
        </authorList>
    </citation>
    <scope>NUCLEOTIDE SEQUENCE [LARGE SCALE GENOMIC DNA]</scope>
    <source>
        <strain evidence="6 7">DSM 28570</strain>
    </source>
</reference>
<dbReference type="Gene3D" id="3.40.50.150">
    <property type="entry name" value="Vaccinia Virus protein VP39"/>
    <property type="match status" value="1"/>
</dbReference>
<gene>
    <name evidence="6" type="ORF">HNQ81_002866</name>
</gene>
<organism evidence="6 7">
    <name type="scientific">Desulfoprunum benzoelyticum</name>
    <dbReference type="NCBI Taxonomy" id="1506996"/>
    <lineage>
        <taxon>Bacteria</taxon>
        <taxon>Pseudomonadati</taxon>
        <taxon>Thermodesulfobacteriota</taxon>
        <taxon>Desulfobulbia</taxon>
        <taxon>Desulfobulbales</taxon>
        <taxon>Desulfobulbaceae</taxon>
        <taxon>Desulfoprunum</taxon>
    </lineage>
</organism>
<evidence type="ECO:0000256" key="1">
    <source>
        <dbReference type="ARBA" id="ARBA00007867"/>
    </source>
</evidence>
<dbReference type="SUPFAM" id="SSF53335">
    <property type="entry name" value="S-adenosyl-L-methionine-dependent methyltransferases"/>
    <property type="match status" value="1"/>
</dbReference>
<keyword evidence="3 4" id="KW-0620">Polyamine biosynthesis</keyword>
<evidence type="ECO:0000313" key="7">
    <source>
        <dbReference type="Proteomes" id="UP000539642"/>
    </source>
</evidence>
<accession>A0A840UTV5</accession>
<evidence type="ECO:0000313" key="6">
    <source>
        <dbReference type="EMBL" id="MBB5349115.1"/>
    </source>
</evidence>
<evidence type="ECO:0000256" key="3">
    <source>
        <dbReference type="ARBA" id="ARBA00023115"/>
    </source>
</evidence>
<dbReference type="PANTHER" id="PTHR43317:SF1">
    <property type="entry name" value="THERMOSPERMINE SYNTHASE ACAULIS5"/>
    <property type="match status" value="1"/>
</dbReference>
<name>A0A840UTV5_9BACT</name>
<comment type="similarity">
    <text evidence="1">Belongs to the spermidine/spermine synthase family.</text>
</comment>
<proteinExistence type="inferred from homology"/>
<evidence type="ECO:0000256" key="2">
    <source>
        <dbReference type="ARBA" id="ARBA00022679"/>
    </source>
</evidence>
<dbReference type="CDD" id="cd02440">
    <property type="entry name" value="AdoMet_MTases"/>
    <property type="match status" value="1"/>
</dbReference>